<evidence type="ECO:0000256" key="6">
    <source>
        <dbReference type="PIRSR" id="PIRSR038941-1"/>
    </source>
</evidence>
<dbReference type="PANTHER" id="PTHR43727">
    <property type="entry name" value="DIAMINOPIMELATE DECARBOXYLASE"/>
    <property type="match status" value="1"/>
</dbReference>
<comment type="cofactor">
    <cofactor evidence="1">
        <name>pyridoxal 5'-phosphate</name>
        <dbReference type="ChEBI" id="CHEBI:597326"/>
    </cofactor>
</comment>
<dbReference type="SUPFAM" id="SSF51419">
    <property type="entry name" value="PLP-binding barrel"/>
    <property type="match status" value="1"/>
</dbReference>
<dbReference type="CDD" id="cd06829">
    <property type="entry name" value="PLPDE_III_CANSDC"/>
    <property type="match status" value="1"/>
</dbReference>
<dbReference type="AlphaFoldDB" id="S0FH46"/>
<dbReference type="Gene3D" id="3.20.20.10">
    <property type="entry name" value="Alanine racemase"/>
    <property type="match status" value="1"/>
</dbReference>
<feature type="binding site" evidence="6">
    <location>
        <position position="287"/>
    </location>
    <ligand>
        <name>substrate</name>
    </ligand>
</feature>
<dbReference type="Proteomes" id="UP000014155">
    <property type="component" value="Unassembled WGS sequence"/>
</dbReference>
<evidence type="ECO:0000256" key="1">
    <source>
        <dbReference type="ARBA" id="ARBA00001933"/>
    </source>
</evidence>
<organism evidence="8 9">
    <name type="scientific">Ruminiclostridium cellobioparum subsp. termitidis CT1112</name>
    <dbReference type="NCBI Taxonomy" id="1195236"/>
    <lineage>
        <taxon>Bacteria</taxon>
        <taxon>Bacillati</taxon>
        <taxon>Bacillota</taxon>
        <taxon>Clostridia</taxon>
        <taxon>Eubacteriales</taxon>
        <taxon>Oscillospiraceae</taxon>
        <taxon>Ruminiclostridium</taxon>
    </lineage>
</organism>
<keyword evidence="5 8" id="KW-0456">Lyase</keyword>
<dbReference type="EMBL" id="AORV01000049">
    <property type="protein sequence ID" value="EMS70662.1"/>
    <property type="molecule type" value="Genomic_DNA"/>
</dbReference>
<feature type="binding site" evidence="6">
    <location>
        <position position="251"/>
    </location>
    <ligand>
        <name>substrate</name>
    </ligand>
</feature>
<dbReference type="eggNOG" id="COG0019">
    <property type="taxonomic scope" value="Bacteria"/>
</dbReference>
<dbReference type="InterPro" id="IPR029066">
    <property type="entry name" value="PLP-binding_barrel"/>
</dbReference>
<dbReference type="InterPro" id="IPR005730">
    <property type="entry name" value="Nsp_de-COase"/>
</dbReference>
<keyword evidence="2" id="KW-0210">Decarboxylase</keyword>
<name>S0FH46_RUMCE</name>
<evidence type="ECO:0000256" key="5">
    <source>
        <dbReference type="ARBA" id="ARBA00023239"/>
    </source>
</evidence>
<dbReference type="GO" id="GO:0045312">
    <property type="term" value="P:nor-spermidine biosynthetic process"/>
    <property type="evidence" value="ECO:0007669"/>
    <property type="project" value="InterPro"/>
</dbReference>
<dbReference type="NCBIfam" id="TIGR01047">
    <property type="entry name" value="nspC"/>
    <property type="match status" value="1"/>
</dbReference>
<gene>
    <name evidence="8" type="ORF">CTER_3553</name>
</gene>
<reference evidence="8 9" key="1">
    <citation type="journal article" date="2013" name="Genome Announc.">
        <title>Draft Genome Sequence of the Cellulolytic, Mesophilic, Anaerobic Bacterium Clostridium termitidis Strain CT1112 (DSM 5398).</title>
        <authorList>
            <person name="Lal S."/>
            <person name="Ramachandran U."/>
            <person name="Zhang X."/>
            <person name="Munir R."/>
            <person name="Sparling R."/>
            <person name="Levin D.B."/>
        </authorList>
    </citation>
    <scope>NUCLEOTIDE SEQUENCE [LARGE SCALE GENOMIC DNA]</scope>
    <source>
        <strain evidence="8 9">CT1112</strain>
    </source>
</reference>
<dbReference type="PANTHER" id="PTHR43727:SF1">
    <property type="entry name" value="CARBOXYNORSPERMIDINE_CARBOXYSPERMIDINE DECARBOXYLASE"/>
    <property type="match status" value="1"/>
</dbReference>
<evidence type="ECO:0000259" key="7">
    <source>
        <dbReference type="Pfam" id="PF00278"/>
    </source>
</evidence>
<dbReference type="GO" id="GO:0008836">
    <property type="term" value="F:diaminopimelate decarboxylase activity"/>
    <property type="evidence" value="ECO:0007669"/>
    <property type="project" value="TreeGrafter"/>
</dbReference>
<dbReference type="FunFam" id="3.20.20.10:FF:000012">
    <property type="entry name" value="Carboxynorspermidine/carboxyspermidine decarboxylase"/>
    <property type="match status" value="1"/>
</dbReference>
<evidence type="ECO:0000256" key="2">
    <source>
        <dbReference type="ARBA" id="ARBA00022793"/>
    </source>
</evidence>
<dbReference type="EC" id="4.1.1.-" evidence="8"/>
<feature type="domain" description="Orn/DAP/Arg decarboxylase 2 C-terminal" evidence="7">
    <location>
        <begin position="69"/>
        <end position="343"/>
    </location>
</feature>
<protein>
    <submittedName>
        <fullName evidence="8">Carboxynorspermidine decarboxylase</fullName>
        <ecNumber evidence="8">4.1.1.-</ecNumber>
    </submittedName>
</protein>
<accession>S0FH46</accession>
<evidence type="ECO:0000256" key="4">
    <source>
        <dbReference type="ARBA" id="ARBA00023066"/>
    </source>
</evidence>
<dbReference type="InterPro" id="IPR009006">
    <property type="entry name" value="Ala_racemase/Decarboxylase_C"/>
</dbReference>
<proteinExistence type="predicted"/>
<keyword evidence="9" id="KW-1185">Reference proteome</keyword>
<keyword evidence="3" id="KW-0663">Pyridoxal phosphate</keyword>
<dbReference type="STRING" id="1195236.CTER_3553"/>
<evidence type="ECO:0000313" key="8">
    <source>
        <dbReference type="EMBL" id="EMS70662.1"/>
    </source>
</evidence>
<keyword evidence="4" id="KW-0745">Spermidine biosynthesis</keyword>
<dbReference type="SUPFAM" id="SSF50621">
    <property type="entry name" value="Alanine racemase C-terminal domain-like"/>
    <property type="match status" value="1"/>
</dbReference>
<evidence type="ECO:0000256" key="3">
    <source>
        <dbReference type="ARBA" id="ARBA00022898"/>
    </source>
</evidence>
<dbReference type="PATRIC" id="fig|1195236.3.peg.3777"/>
<dbReference type="PIRSF" id="PIRSF038941">
    <property type="entry name" value="NspC"/>
    <property type="match status" value="1"/>
</dbReference>
<dbReference type="GO" id="GO:0008295">
    <property type="term" value="P:spermidine biosynthetic process"/>
    <property type="evidence" value="ECO:0007669"/>
    <property type="project" value="UniProtKB-KW"/>
</dbReference>
<dbReference type="Gene3D" id="2.40.37.10">
    <property type="entry name" value="Lyase, Ornithine Decarboxylase, Chain A, domain 1"/>
    <property type="match status" value="1"/>
</dbReference>
<dbReference type="Pfam" id="PF00278">
    <property type="entry name" value="Orn_DAP_Arg_deC"/>
    <property type="match status" value="1"/>
</dbReference>
<dbReference type="InterPro" id="IPR022643">
    <property type="entry name" value="De-COase2_C"/>
</dbReference>
<comment type="caution">
    <text evidence="8">The sequence shown here is derived from an EMBL/GenBank/DDBJ whole genome shotgun (WGS) entry which is preliminary data.</text>
</comment>
<dbReference type="GO" id="GO:0009089">
    <property type="term" value="P:lysine biosynthetic process via diaminopimelate"/>
    <property type="evidence" value="ECO:0007669"/>
    <property type="project" value="TreeGrafter"/>
</dbReference>
<sequence length="387" mass="44145">MVTVMDINIDIDFGKLPTPCYIVDERLLIKNLEILDSVQKRTGCKILLAQKGFSMHAVYPLIGKYLKGVTSSSLFEARLGYEKMGKEVHVYAPAYIEEEFDELLKYTDHIVFNSFAQWDRFKARVRSYPGKRIECGIRINPEYSEQEHAIYDPCSRYSRLGVTLKNFRPEQLEGIDGLHFHTMCEQNSDTLERTAGAVEEKFGEFIKNMKWLNFGGGHHITRQDYDIETLVRTISRFQEKYGVQVYLEPGEAVALNTGYLVAEVLDIVENEMNIAILDTSAACHMPDVLEMPYRPNIIAAGKPGENRYTYRLGGPTCLAGDIIGDYSFKEPLNPGDRLVFCDMAHYTMVKNNTFNGVNLPAIALYSQKDGPEIVRKFQYSDFETRLS</sequence>
<evidence type="ECO:0000313" key="9">
    <source>
        <dbReference type="Proteomes" id="UP000014155"/>
    </source>
</evidence>